<accession>A0ABP8JH98</accession>
<comment type="caution">
    <text evidence="1">The sequence shown here is derived from an EMBL/GenBank/DDBJ whole genome shotgun (WGS) entry which is preliminary data.</text>
</comment>
<dbReference type="Proteomes" id="UP001500390">
    <property type="component" value="Unassembled WGS sequence"/>
</dbReference>
<name>A0ABP8JH98_9MICO</name>
<sequence length="223" mass="23714">MPHTQWRPRTSQVDGGTLVTSLYDIGPIALAPAADPSPTVNDRHIATARRQGTQAHAAIAAIAGRVPGTADDDLPDLIRRAVAEQVVGRENGRRAVARVRVSGLVHQYVRVFLPRTATFAGAEVHTPGHGRADLAWDHPHAGIFYDELKTYRSADTAHDAAALTQLARYVTAGTTRHGLAFAGVRLLTLGNTAASLLMAPDGRATPLWDTHLSPTALAGRPTP</sequence>
<organism evidence="1 2">
    <name type="scientific">Ornithinibacter aureus</name>
    <dbReference type="NCBI Taxonomy" id="622664"/>
    <lineage>
        <taxon>Bacteria</taxon>
        <taxon>Bacillati</taxon>
        <taxon>Actinomycetota</taxon>
        <taxon>Actinomycetes</taxon>
        <taxon>Micrococcales</taxon>
        <taxon>Intrasporangiaceae</taxon>
        <taxon>Ornithinibacter</taxon>
    </lineage>
</organism>
<evidence type="ECO:0008006" key="3">
    <source>
        <dbReference type="Google" id="ProtNLM"/>
    </source>
</evidence>
<proteinExistence type="predicted"/>
<protein>
    <recommendedName>
        <fullName evidence="3">PD-(D/E)XK nuclease superfamily protein</fullName>
    </recommendedName>
</protein>
<evidence type="ECO:0000313" key="1">
    <source>
        <dbReference type="EMBL" id="GAA4390858.1"/>
    </source>
</evidence>
<keyword evidence="2" id="KW-1185">Reference proteome</keyword>
<gene>
    <name evidence="1" type="ORF">GCM10023153_08280</name>
</gene>
<reference evidence="2" key="1">
    <citation type="journal article" date="2019" name="Int. J. Syst. Evol. Microbiol.">
        <title>The Global Catalogue of Microorganisms (GCM) 10K type strain sequencing project: providing services to taxonomists for standard genome sequencing and annotation.</title>
        <authorList>
            <consortium name="The Broad Institute Genomics Platform"/>
            <consortium name="The Broad Institute Genome Sequencing Center for Infectious Disease"/>
            <person name="Wu L."/>
            <person name="Ma J."/>
        </authorList>
    </citation>
    <scope>NUCLEOTIDE SEQUENCE [LARGE SCALE GENOMIC DNA]</scope>
    <source>
        <strain evidence="2">JCM 17738</strain>
    </source>
</reference>
<dbReference type="EMBL" id="BAABFX010000015">
    <property type="protein sequence ID" value="GAA4390858.1"/>
    <property type="molecule type" value="Genomic_DNA"/>
</dbReference>
<evidence type="ECO:0000313" key="2">
    <source>
        <dbReference type="Proteomes" id="UP001500390"/>
    </source>
</evidence>